<evidence type="ECO:0000256" key="17">
    <source>
        <dbReference type="ARBA" id="ARBA00023242"/>
    </source>
</evidence>
<keyword evidence="13" id="KW-0862">Zinc</keyword>
<feature type="domain" description="Protein kinase" evidence="24">
    <location>
        <begin position="382"/>
        <end position="676"/>
    </location>
</feature>
<evidence type="ECO:0000256" key="9">
    <source>
        <dbReference type="ARBA" id="ARBA00022723"/>
    </source>
</evidence>
<keyword evidence="6" id="KW-0723">Serine/threonine-protein kinase</keyword>
<keyword evidence="16" id="KW-0804">Transcription</keyword>
<evidence type="ECO:0000256" key="15">
    <source>
        <dbReference type="ARBA" id="ARBA00023015"/>
    </source>
</evidence>
<evidence type="ECO:0000256" key="18">
    <source>
        <dbReference type="ARBA" id="ARBA00030816"/>
    </source>
</evidence>
<evidence type="ECO:0000256" key="21">
    <source>
        <dbReference type="ARBA" id="ARBA00032766"/>
    </source>
</evidence>
<dbReference type="InterPro" id="IPR008930">
    <property type="entry name" value="Terpenoid_cyclase/PrenylTrfase"/>
</dbReference>
<keyword evidence="12 25" id="KW-0418">Kinase</keyword>
<dbReference type="Gene3D" id="1.50.10.20">
    <property type="match status" value="1"/>
</dbReference>
<dbReference type="GO" id="GO:0004663">
    <property type="term" value="F:Rab geranylgeranyltransferase activity"/>
    <property type="evidence" value="ECO:0007669"/>
    <property type="project" value="UniProtKB-EC"/>
</dbReference>
<evidence type="ECO:0000256" key="19">
    <source>
        <dbReference type="ARBA" id="ARBA00031218"/>
    </source>
</evidence>
<dbReference type="Proteomes" id="UP000054805">
    <property type="component" value="Unassembled WGS sequence"/>
</dbReference>
<dbReference type="PANTHER" id="PTHR11774">
    <property type="entry name" value="GERANYLGERANYL TRANSFERASE TYPE BETA SUBUNIT"/>
    <property type="match status" value="1"/>
</dbReference>
<dbReference type="SUPFAM" id="SSF48239">
    <property type="entry name" value="Terpenoid cyclases/Protein prenyltransferases"/>
    <property type="match status" value="1"/>
</dbReference>
<evidence type="ECO:0000256" key="16">
    <source>
        <dbReference type="ARBA" id="ARBA00023163"/>
    </source>
</evidence>
<dbReference type="InterPro" id="IPR026873">
    <property type="entry name" value="Ptb1"/>
</dbReference>
<evidence type="ECO:0000313" key="25">
    <source>
        <dbReference type="EMBL" id="KRZ23582.1"/>
    </source>
</evidence>
<dbReference type="Gene3D" id="3.30.200.20">
    <property type="entry name" value="Phosphorylase Kinase, domain 1"/>
    <property type="match status" value="1"/>
</dbReference>
<keyword evidence="17" id="KW-0539">Nucleus</keyword>
<dbReference type="FunFam" id="1.50.10.20:FF:000012">
    <property type="entry name" value="Geranylgeranyl transferase type-2 subunit beta"/>
    <property type="match status" value="1"/>
</dbReference>
<comment type="catalytic activity">
    <reaction evidence="22">
        <text>geranylgeranyl diphosphate + L-cysteinyl-[protein] = S-geranylgeranyl-L-cysteinyl-[protein] + diphosphate</text>
        <dbReference type="Rhea" id="RHEA:21240"/>
        <dbReference type="Rhea" id="RHEA-COMP:10131"/>
        <dbReference type="Rhea" id="RHEA-COMP:11537"/>
        <dbReference type="ChEBI" id="CHEBI:29950"/>
        <dbReference type="ChEBI" id="CHEBI:33019"/>
        <dbReference type="ChEBI" id="CHEBI:57533"/>
        <dbReference type="ChEBI" id="CHEBI:86021"/>
        <dbReference type="EC" id="2.5.1.60"/>
    </reaction>
</comment>
<keyword evidence="8" id="KW-0808">Transferase</keyword>
<reference evidence="25 26" key="1">
    <citation type="submission" date="2015-01" db="EMBL/GenBank/DDBJ databases">
        <title>Evolution of Trichinella species and genotypes.</title>
        <authorList>
            <person name="Korhonen P.K."/>
            <person name="Edoardo P."/>
            <person name="Giuseppe L.R."/>
            <person name="Gasser R.B."/>
        </authorList>
    </citation>
    <scope>NUCLEOTIDE SEQUENCE [LARGE SCALE GENOMIC DNA]</scope>
    <source>
        <strain evidence="25">ISS588</strain>
    </source>
</reference>
<dbReference type="EMBL" id="JYDS01000141">
    <property type="protein sequence ID" value="KRZ23582.1"/>
    <property type="molecule type" value="Genomic_DNA"/>
</dbReference>
<comment type="similarity">
    <text evidence="3">Belongs to the protein prenyltransferase subunit beta family.</text>
</comment>
<comment type="cofactor">
    <cofactor evidence="1">
        <name>Zn(2+)</name>
        <dbReference type="ChEBI" id="CHEBI:29105"/>
    </cofactor>
</comment>
<evidence type="ECO:0000256" key="11">
    <source>
        <dbReference type="ARBA" id="ARBA00022741"/>
    </source>
</evidence>
<gene>
    <name evidence="25" type="primary">cdk9</name>
    <name evidence="25" type="ORF">T4B_7696</name>
</gene>
<dbReference type="InterPro" id="IPR001330">
    <property type="entry name" value="Prenyltrans"/>
</dbReference>
<dbReference type="GO" id="GO:0072657">
    <property type="term" value="P:protein localization to membrane"/>
    <property type="evidence" value="ECO:0007669"/>
    <property type="project" value="UniProtKB-ARBA"/>
</dbReference>
<dbReference type="PROSITE" id="PS00108">
    <property type="entry name" value="PROTEIN_KINASE_ST"/>
    <property type="match status" value="1"/>
</dbReference>
<evidence type="ECO:0000256" key="1">
    <source>
        <dbReference type="ARBA" id="ARBA00001947"/>
    </source>
</evidence>
<dbReference type="GO" id="GO:0004674">
    <property type="term" value="F:protein serine/threonine kinase activity"/>
    <property type="evidence" value="ECO:0007669"/>
    <property type="project" value="UniProtKB-KW"/>
</dbReference>
<dbReference type="GO" id="GO:0046872">
    <property type="term" value="F:metal ion binding"/>
    <property type="evidence" value="ECO:0007669"/>
    <property type="project" value="UniProtKB-KW"/>
</dbReference>
<evidence type="ECO:0000256" key="14">
    <source>
        <dbReference type="ARBA" id="ARBA00022840"/>
    </source>
</evidence>
<dbReference type="Pfam" id="PF00069">
    <property type="entry name" value="Pkinase"/>
    <property type="match status" value="1"/>
</dbReference>
<dbReference type="SUPFAM" id="SSF56112">
    <property type="entry name" value="Protein kinase-like (PK-like)"/>
    <property type="match status" value="1"/>
</dbReference>
<keyword evidence="10" id="KW-0677">Repeat</keyword>
<dbReference type="FunFam" id="1.10.510.10:FF:000203">
    <property type="entry name" value="Cyclin-dependent kinase 9"/>
    <property type="match status" value="1"/>
</dbReference>
<evidence type="ECO:0000256" key="5">
    <source>
        <dbReference type="ARBA" id="ARBA00012656"/>
    </source>
</evidence>
<dbReference type="InterPro" id="IPR008271">
    <property type="entry name" value="Ser/Thr_kinase_AS"/>
</dbReference>
<evidence type="ECO:0000256" key="3">
    <source>
        <dbReference type="ARBA" id="ARBA00010497"/>
    </source>
</evidence>
<dbReference type="Gene3D" id="1.10.510.10">
    <property type="entry name" value="Transferase(Phosphotransferase) domain 1"/>
    <property type="match status" value="1"/>
</dbReference>
<evidence type="ECO:0000256" key="23">
    <source>
        <dbReference type="PROSITE-ProRule" id="PRU10141"/>
    </source>
</evidence>
<comment type="subcellular location">
    <subcellularLocation>
        <location evidence="2">Nucleus</location>
    </subcellularLocation>
</comment>
<comment type="subunit">
    <text evidence="4">Heterodimer of an alpha and a beta subunit.</text>
</comment>
<dbReference type="PROSITE" id="PS00107">
    <property type="entry name" value="PROTEIN_KINASE_ATP"/>
    <property type="match status" value="1"/>
</dbReference>
<dbReference type="CDD" id="cd02894">
    <property type="entry name" value="GGTase-II"/>
    <property type="match status" value="1"/>
</dbReference>
<dbReference type="CDD" id="cd07865">
    <property type="entry name" value="STKc_CDK9"/>
    <property type="match status" value="1"/>
</dbReference>
<evidence type="ECO:0000259" key="24">
    <source>
        <dbReference type="PROSITE" id="PS50011"/>
    </source>
</evidence>
<dbReference type="InterPro" id="IPR045089">
    <property type="entry name" value="PGGT1B-like"/>
</dbReference>
<comment type="caution">
    <text evidence="25">The sequence shown here is derived from an EMBL/GenBank/DDBJ whole genome shotgun (WGS) entry which is preliminary data.</text>
</comment>
<protein>
    <recommendedName>
        <fullName evidence="5">protein geranylgeranyltransferase type II</fullName>
        <ecNumber evidence="5">2.5.1.60</ecNumber>
    </recommendedName>
    <alternativeName>
        <fullName evidence="18">Geranylgeranyl transferase type II subunit beta</fullName>
    </alternativeName>
    <alternativeName>
        <fullName evidence="20">Rab geranyl-geranyltransferase subunit beta</fullName>
    </alternativeName>
    <alternativeName>
        <fullName evidence="19">Rab geranylgeranyltransferase subunit beta</fullName>
    </alternativeName>
    <alternativeName>
        <fullName evidence="21">Type II protein geranyl-geranyltransferase subunit beta</fullName>
    </alternativeName>
</protein>
<accession>A0A0V1ILD2</accession>
<dbReference type="AlphaFoldDB" id="A0A0V1ILD2"/>
<dbReference type="GO" id="GO:0005524">
    <property type="term" value="F:ATP binding"/>
    <property type="evidence" value="ECO:0007669"/>
    <property type="project" value="UniProtKB-UniRule"/>
</dbReference>
<keyword evidence="26" id="KW-1185">Reference proteome</keyword>
<dbReference type="SMART" id="SM00220">
    <property type="entry name" value="S_TKc"/>
    <property type="match status" value="1"/>
</dbReference>
<keyword evidence="9" id="KW-0479">Metal-binding</keyword>
<dbReference type="EC" id="2.5.1.60" evidence="5"/>
<evidence type="ECO:0000256" key="10">
    <source>
        <dbReference type="ARBA" id="ARBA00022737"/>
    </source>
</evidence>
<dbReference type="InterPro" id="IPR017441">
    <property type="entry name" value="Protein_kinase_ATP_BS"/>
</dbReference>
<proteinExistence type="inferred from homology"/>
<evidence type="ECO:0000256" key="12">
    <source>
        <dbReference type="ARBA" id="ARBA00022777"/>
    </source>
</evidence>
<dbReference type="GO" id="GO:0005634">
    <property type="term" value="C:nucleus"/>
    <property type="evidence" value="ECO:0007669"/>
    <property type="project" value="UniProtKB-SubCell"/>
</dbReference>
<dbReference type="Pfam" id="PF00432">
    <property type="entry name" value="Prenyltrans"/>
    <property type="match status" value="1"/>
</dbReference>
<organism evidence="25 26">
    <name type="scientific">Trichinella pseudospiralis</name>
    <name type="common">Parasitic roundworm</name>
    <dbReference type="NCBI Taxonomy" id="6337"/>
    <lineage>
        <taxon>Eukaryota</taxon>
        <taxon>Metazoa</taxon>
        <taxon>Ecdysozoa</taxon>
        <taxon>Nematoda</taxon>
        <taxon>Enoplea</taxon>
        <taxon>Dorylaimia</taxon>
        <taxon>Trichinellida</taxon>
        <taxon>Trichinellidae</taxon>
        <taxon>Trichinella</taxon>
    </lineage>
</organism>
<dbReference type="PROSITE" id="PS50011">
    <property type="entry name" value="PROTEIN_KINASE_DOM"/>
    <property type="match status" value="1"/>
</dbReference>
<dbReference type="PANTHER" id="PTHR11774:SF11">
    <property type="entry name" value="GERANYLGERANYL TRANSFERASE TYPE-2 SUBUNIT BETA"/>
    <property type="match status" value="1"/>
</dbReference>
<evidence type="ECO:0000256" key="13">
    <source>
        <dbReference type="ARBA" id="ARBA00022833"/>
    </source>
</evidence>
<dbReference type="InterPro" id="IPR000719">
    <property type="entry name" value="Prot_kinase_dom"/>
</dbReference>
<sequence>MKSAYQKNTILKGYHLQSLNLMFALKDVIIKESAPKELLLEKHCDFLQQFQQKKHEFEYIYTEPLRMSGVFWCLTALDIASSLDKVNAQDVIEFVLSCQHSNGGFSSSVDNDPHLLHTLSAVQILTIYNCTNLMNIDGVVEYVKKLQQEDGSFAGDEWGEIDSRFSFCAVATLSLLNRLNDIDVRKAVSFVLKCRNFDGGFGTHPGSESHAGQVYCCVGVLAMTKHLNTIDVDQLAWWLAERQCKSGGLNGRPEKLPDVCYSWWVLASLKILGRHEWIDKKCLREFILACQEEENGGFSDRPGDEPDPFHTLFGLAGLSLLREESLKPVNAVLCMPEESLVSLNLNFQYLYFLVVESRMASQSLVKYLEDCTFPYIADVNKYEKIIKIGQGTFGEVFKARDRKTGKIVALKKILMENEKEGFPITAIREIRILQKVRHQNVTELLEVCRSKASSYNRGRSTFYLVFAFCEHDLAGLLSNVHVKFSLGEIKEVMKQLLDGLFFIHMQKILHRDMKAANVLITKSGVLKLADFGLARPLNKQNPRYTNRVVTLWYRPPELLLGDRKYTTAIDIWGAGCIMAEMWTRSPIMQASGNTEQHQIMLITQLCGSITPTVWPGVEQLPLFHMLKLPMDQKRRVKERLKPYIRDAQALDLIDALLTLDPAKRIDADRALNHQFFWQDPMPVPLDRMLSQHTTSMFEYLAPVRRRGGVQNNVPVQPTNHMRMESYQDRSQFIIVE</sequence>
<evidence type="ECO:0000256" key="2">
    <source>
        <dbReference type="ARBA" id="ARBA00004123"/>
    </source>
</evidence>
<dbReference type="InterPro" id="IPR011009">
    <property type="entry name" value="Kinase-like_dom_sf"/>
</dbReference>
<evidence type="ECO:0000256" key="20">
    <source>
        <dbReference type="ARBA" id="ARBA00032712"/>
    </source>
</evidence>
<keyword evidence="7" id="KW-0637">Prenyltransferase</keyword>
<evidence type="ECO:0000313" key="26">
    <source>
        <dbReference type="Proteomes" id="UP000054805"/>
    </source>
</evidence>
<evidence type="ECO:0000256" key="4">
    <source>
        <dbReference type="ARBA" id="ARBA00011355"/>
    </source>
</evidence>
<name>A0A0V1ILD2_TRIPS</name>
<dbReference type="FunFam" id="3.30.200.20:FF:000227">
    <property type="entry name" value="Cyclin-dependent kinase 9"/>
    <property type="match status" value="1"/>
</dbReference>
<keyword evidence="15" id="KW-0805">Transcription regulation</keyword>
<dbReference type="GO" id="GO:0005968">
    <property type="term" value="C:Rab-protein geranylgeranyltransferase complex"/>
    <property type="evidence" value="ECO:0007669"/>
    <property type="project" value="TreeGrafter"/>
</dbReference>
<evidence type="ECO:0000256" key="22">
    <source>
        <dbReference type="ARBA" id="ARBA00047658"/>
    </source>
</evidence>
<keyword evidence="14 23" id="KW-0067">ATP-binding</keyword>
<evidence type="ECO:0000256" key="6">
    <source>
        <dbReference type="ARBA" id="ARBA00022527"/>
    </source>
</evidence>
<keyword evidence="11 23" id="KW-0547">Nucleotide-binding</keyword>
<feature type="binding site" evidence="23">
    <location>
        <position position="411"/>
    </location>
    <ligand>
        <name>ATP</name>
        <dbReference type="ChEBI" id="CHEBI:30616"/>
    </ligand>
</feature>
<evidence type="ECO:0000256" key="8">
    <source>
        <dbReference type="ARBA" id="ARBA00022679"/>
    </source>
</evidence>
<evidence type="ECO:0000256" key="7">
    <source>
        <dbReference type="ARBA" id="ARBA00022602"/>
    </source>
</evidence>